<dbReference type="PANTHER" id="PTHR47284">
    <property type="entry name" value="FATTY-ACID-BINDING PROTEIN 2"/>
    <property type="match status" value="1"/>
</dbReference>
<dbReference type="Gene3D" id="3.50.70.10">
    <property type="match status" value="1"/>
</dbReference>
<keyword evidence="4" id="KW-1185">Reference proteome</keyword>
<dbReference type="Pfam" id="PF16035">
    <property type="entry name" value="Chalcone_2"/>
    <property type="match status" value="1"/>
</dbReference>
<gene>
    <name evidence="3" type="ORF">PSFLO_03085</name>
</gene>
<evidence type="ECO:0000313" key="4">
    <source>
        <dbReference type="Proteomes" id="UP000323386"/>
    </source>
</evidence>
<dbReference type="InterPro" id="IPR036298">
    <property type="entry name" value="Chalcone_isomerase_sf"/>
</dbReference>
<organism evidence="3 4">
    <name type="scientific">Pseudozyma flocculosa</name>
    <dbReference type="NCBI Taxonomy" id="84751"/>
    <lineage>
        <taxon>Eukaryota</taxon>
        <taxon>Fungi</taxon>
        <taxon>Dikarya</taxon>
        <taxon>Basidiomycota</taxon>
        <taxon>Ustilaginomycotina</taxon>
        <taxon>Ustilaginomycetes</taxon>
        <taxon>Ustilaginales</taxon>
        <taxon>Ustilaginaceae</taxon>
        <taxon>Pseudozyma</taxon>
    </lineage>
</organism>
<dbReference type="EMBL" id="OOIP01000007">
    <property type="protein sequence ID" value="SPO37610.1"/>
    <property type="molecule type" value="Genomic_DNA"/>
</dbReference>
<dbReference type="GO" id="GO:0016872">
    <property type="term" value="F:intramolecular lyase activity"/>
    <property type="evidence" value="ECO:0007669"/>
    <property type="project" value="InterPro"/>
</dbReference>
<reference evidence="3 4" key="1">
    <citation type="submission" date="2018-03" db="EMBL/GenBank/DDBJ databases">
        <authorList>
            <person name="Guldener U."/>
        </authorList>
    </citation>
    <scope>NUCLEOTIDE SEQUENCE [LARGE SCALE GENOMIC DNA]</scope>
    <source>
        <strain evidence="3 4">DAOM196992</strain>
    </source>
</reference>
<dbReference type="Proteomes" id="UP000323386">
    <property type="component" value="Unassembled WGS sequence"/>
</dbReference>
<name>A0A5C3F0K6_9BASI</name>
<dbReference type="AlphaFoldDB" id="A0A5C3F0K6"/>
<dbReference type="InterPro" id="IPR016087">
    <property type="entry name" value="Chalcone_isomerase"/>
</dbReference>
<dbReference type="InterPro" id="IPR016088">
    <property type="entry name" value="Chalcone_isomerase_3-sand"/>
</dbReference>
<feature type="region of interest" description="Disordered" evidence="1">
    <location>
        <begin position="23"/>
        <end position="51"/>
    </location>
</feature>
<dbReference type="SUPFAM" id="SSF54626">
    <property type="entry name" value="Chalcone isomerase"/>
    <property type="match status" value="1"/>
</dbReference>
<evidence type="ECO:0000259" key="2">
    <source>
        <dbReference type="Pfam" id="PF16035"/>
    </source>
</evidence>
<sequence length="326" mass="34094">MSMPRIATSIVGHARTAGVATARRAATAARPACRHQSTFSHSSTSRAAGPPRPLAVSTAAVALGIAAACYYSTLSGPIELEAASDIKTAASLPSLSSPDSHLVIDPDTNQALPLYLPTPASSLPAGTGKLRLVGLGVRTVSFLRVRVYVAAFYVDENRLQQVAAQGGFRGDADSIEKQVQKLIDQGAPCAIRIVPVRSTDFAHLRDGFVRALQGRLKKAIKESTIPSGTAAEETFSRGISEVKEAFPRGSVPKGSALDLVLVPTGKGASLNFEYDGKVFGSVRAGEAEKGFTVARELALAYFSEKGEISTPLKKSVEEGMSKAVGA</sequence>
<dbReference type="PANTHER" id="PTHR47284:SF3">
    <property type="entry name" value="FATTY-ACID-BINDING PROTEIN 2"/>
    <property type="match status" value="1"/>
</dbReference>
<proteinExistence type="predicted"/>
<dbReference type="OrthoDB" id="18193at2759"/>
<feature type="domain" description="Chalcone isomerase" evidence="2">
    <location>
        <begin position="129"/>
        <end position="316"/>
    </location>
</feature>
<accession>A0A5C3F0K6</accession>
<feature type="compositionally biased region" description="Polar residues" evidence="1">
    <location>
        <begin position="35"/>
        <end position="46"/>
    </location>
</feature>
<evidence type="ECO:0000256" key="1">
    <source>
        <dbReference type="SAM" id="MobiDB-lite"/>
    </source>
</evidence>
<evidence type="ECO:0000313" key="3">
    <source>
        <dbReference type="EMBL" id="SPO37610.1"/>
    </source>
</evidence>
<protein>
    <recommendedName>
        <fullName evidence="2">Chalcone isomerase domain-containing protein</fullName>
    </recommendedName>
</protein>